<proteinExistence type="predicted"/>
<dbReference type="Proteomes" id="UP000187203">
    <property type="component" value="Unassembled WGS sequence"/>
</dbReference>
<dbReference type="OrthoDB" id="10290601at2759"/>
<organism evidence="1 2">
    <name type="scientific">Corchorus olitorius</name>
    <dbReference type="NCBI Taxonomy" id="93759"/>
    <lineage>
        <taxon>Eukaryota</taxon>
        <taxon>Viridiplantae</taxon>
        <taxon>Streptophyta</taxon>
        <taxon>Embryophyta</taxon>
        <taxon>Tracheophyta</taxon>
        <taxon>Spermatophyta</taxon>
        <taxon>Magnoliopsida</taxon>
        <taxon>eudicotyledons</taxon>
        <taxon>Gunneridae</taxon>
        <taxon>Pentapetalae</taxon>
        <taxon>rosids</taxon>
        <taxon>malvids</taxon>
        <taxon>Malvales</taxon>
        <taxon>Malvaceae</taxon>
        <taxon>Grewioideae</taxon>
        <taxon>Apeibeae</taxon>
        <taxon>Corchorus</taxon>
    </lineage>
</organism>
<accession>A0A1R3GKR9</accession>
<name>A0A1R3GKR9_9ROSI</name>
<dbReference type="AlphaFoldDB" id="A0A1R3GKR9"/>
<comment type="caution">
    <text evidence="1">The sequence shown here is derived from an EMBL/GenBank/DDBJ whole genome shotgun (WGS) entry which is preliminary data.</text>
</comment>
<keyword evidence="2" id="KW-1185">Reference proteome</keyword>
<gene>
    <name evidence="1" type="ORF">COLO4_34415</name>
</gene>
<protein>
    <submittedName>
        <fullName evidence="1">Mitochondrial distribution and morphology protein 31</fullName>
    </submittedName>
</protein>
<dbReference type="EMBL" id="AWUE01022394">
    <property type="protein sequence ID" value="OMO58685.1"/>
    <property type="molecule type" value="Genomic_DNA"/>
</dbReference>
<reference evidence="2" key="1">
    <citation type="submission" date="2013-09" db="EMBL/GenBank/DDBJ databases">
        <title>Corchorus olitorius genome sequencing.</title>
        <authorList>
            <person name="Alam M."/>
            <person name="Haque M.S."/>
            <person name="Islam M.S."/>
            <person name="Emdad E.M."/>
            <person name="Islam M.M."/>
            <person name="Ahmed B."/>
            <person name="Halim A."/>
            <person name="Hossen Q.M.M."/>
            <person name="Hossain M.Z."/>
            <person name="Ahmed R."/>
            <person name="Khan M.M."/>
            <person name="Islam R."/>
            <person name="Rashid M.M."/>
            <person name="Khan S.A."/>
            <person name="Rahman M.S."/>
            <person name="Alam M."/>
            <person name="Yahiya A.S."/>
            <person name="Khan M.S."/>
            <person name="Azam M.S."/>
            <person name="Haque T."/>
            <person name="Lashkar M.Z.H."/>
            <person name="Akhand A.I."/>
            <person name="Morshed G."/>
            <person name="Roy S."/>
            <person name="Uddin K.S."/>
            <person name="Rabeya T."/>
            <person name="Hossain A.S."/>
            <person name="Chowdhury A."/>
            <person name="Snigdha A.R."/>
            <person name="Mortoza M.S."/>
            <person name="Matin S.A."/>
            <person name="Hoque S.M.E."/>
            <person name="Islam M.K."/>
            <person name="Roy D.K."/>
            <person name="Haider R."/>
            <person name="Moosa M.M."/>
            <person name="Elias S.M."/>
            <person name="Hasan A.M."/>
            <person name="Jahan S."/>
            <person name="Shafiuddin M."/>
            <person name="Mahmood N."/>
            <person name="Shommy N.S."/>
        </authorList>
    </citation>
    <scope>NUCLEOTIDE SEQUENCE [LARGE SCALE GENOMIC DNA]</scope>
    <source>
        <strain evidence="2">cv. O-4</strain>
    </source>
</reference>
<sequence>MAITTKAAKDMLVDIMVPFQTDSVSFVCRMIGIAAEKDETRR</sequence>
<evidence type="ECO:0000313" key="2">
    <source>
        <dbReference type="Proteomes" id="UP000187203"/>
    </source>
</evidence>
<evidence type="ECO:0000313" key="1">
    <source>
        <dbReference type="EMBL" id="OMO58685.1"/>
    </source>
</evidence>